<dbReference type="PANTHER" id="PTHR33420">
    <property type="entry name" value="FIMBRIAL SUBUNIT ELFA-RELATED"/>
    <property type="match status" value="1"/>
</dbReference>
<evidence type="ECO:0000256" key="3">
    <source>
        <dbReference type="ARBA" id="ARBA00022729"/>
    </source>
</evidence>
<dbReference type="InterPro" id="IPR036937">
    <property type="entry name" value="Adhesion_dom_fimbrial_sf"/>
</dbReference>
<feature type="signal peptide" evidence="5">
    <location>
        <begin position="1"/>
        <end position="22"/>
    </location>
</feature>
<name>A0A9X4C0A5_9PSED</name>
<evidence type="ECO:0000259" key="6">
    <source>
        <dbReference type="Pfam" id="PF00419"/>
    </source>
</evidence>
<evidence type="ECO:0000313" key="8">
    <source>
        <dbReference type="Proteomes" id="UP001148185"/>
    </source>
</evidence>
<dbReference type="EMBL" id="JAMDHA010000009">
    <property type="protein sequence ID" value="MDD1007643.1"/>
    <property type="molecule type" value="Genomic_DNA"/>
</dbReference>
<comment type="subcellular location">
    <subcellularLocation>
        <location evidence="1">Fimbrium</location>
    </subcellularLocation>
</comment>
<evidence type="ECO:0000313" key="7">
    <source>
        <dbReference type="EMBL" id="MDD1007643.1"/>
    </source>
</evidence>
<feature type="domain" description="Fimbrial-type adhesion" evidence="6">
    <location>
        <begin position="27"/>
        <end position="173"/>
    </location>
</feature>
<dbReference type="Proteomes" id="UP001148185">
    <property type="component" value="Unassembled WGS sequence"/>
</dbReference>
<accession>A0A9X4C0A5</accession>
<dbReference type="InterPro" id="IPR050263">
    <property type="entry name" value="Bact_Fimbrial_Adh_Pro"/>
</dbReference>
<dbReference type="AlphaFoldDB" id="A0A9X4C0A5"/>
<evidence type="ECO:0000256" key="2">
    <source>
        <dbReference type="ARBA" id="ARBA00006671"/>
    </source>
</evidence>
<dbReference type="InterPro" id="IPR000259">
    <property type="entry name" value="Adhesion_dom_fimbrial"/>
</dbReference>
<dbReference type="GO" id="GO:0043709">
    <property type="term" value="P:cell adhesion involved in single-species biofilm formation"/>
    <property type="evidence" value="ECO:0007669"/>
    <property type="project" value="TreeGrafter"/>
</dbReference>
<protein>
    <submittedName>
        <fullName evidence="7">Fimbrial protein</fullName>
    </submittedName>
</protein>
<gene>
    <name evidence="7" type="ORF">M5G27_09160</name>
</gene>
<evidence type="ECO:0000256" key="4">
    <source>
        <dbReference type="ARBA" id="ARBA00023263"/>
    </source>
</evidence>
<sequence>MSKKRFVMALLASSAFASAVQAADGTINFTGAITDEACTVTPASVNQTVNLGSVRTGGFTAAGTAAAPTRFGVTLTSCPQAAKTASLKFDGPTNTSNSSLLALTSGTGVATGVGIGIYESNSTTLIPVGSASATKNVVSGTNTTFEFVAKYVSTASTVVAGTANAVSNFTVSYN</sequence>
<dbReference type="InterPro" id="IPR008966">
    <property type="entry name" value="Adhesion_dom_sf"/>
</dbReference>
<evidence type="ECO:0000256" key="1">
    <source>
        <dbReference type="ARBA" id="ARBA00004561"/>
    </source>
</evidence>
<organism evidence="7 8">
    <name type="scientific">Pseudomonas shahriarae</name>
    <dbReference type="NCBI Taxonomy" id="2745512"/>
    <lineage>
        <taxon>Bacteria</taxon>
        <taxon>Pseudomonadati</taxon>
        <taxon>Pseudomonadota</taxon>
        <taxon>Gammaproteobacteria</taxon>
        <taxon>Pseudomonadales</taxon>
        <taxon>Pseudomonadaceae</taxon>
        <taxon>Pseudomonas</taxon>
    </lineage>
</organism>
<evidence type="ECO:0000256" key="5">
    <source>
        <dbReference type="SAM" id="SignalP"/>
    </source>
</evidence>
<feature type="chain" id="PRO_5040717760" evidence="5">
    <location>
        <begin position="23"/>
        <end position="174"/>
    </location>
</feature>
<dbReference type="Pfam" id="PF00419">
    <property type="entry name" value="Fimbrial"/>
    <property type="match status" value="1"/>
</dbReference>
<comment type="similarity">
    <text evidence="2">Belongs to the fimbrial protein family.</text>
</comment>
<dbReference type="PANTHER" id="PTHR33420:SF3">
    <property type="entry name" value="FIMBRIAL SUBUNIT ELFA"/>
    <property type="match status" value="1"/>
</dbReference>
<keyword evidence="3 5" id="KW-0732">Signal</keyword>
<dbReference type="Gene3D" id="2.60.40.1090">
    <property type="entry name" value="Fimbrial-type adhesion domain"/>
    <property type="match status" value="1"/>
</dbReference>
<comment type="caution">
    <text evidence="7">The sequence shown here is derived from an EMBL/GenBank/DDBJ whole genome shotgun (WGS) entry which is preliminary data.</text>
</comment>
<proteinExistence type="inferred from homology"/>
<keyword evidence="8" id="KW-1185">Reference proteome</keyword>
<reference evidence="7 8" key="1">
    <citation type="submission" date="2022-05" db="EMBL/GenBank/DDBJ databases">
        <title>Novel Pseudomonas spp. Isolated from a Rainbow Trout Aquaculture Facility.</title>
        <authorList>
            <person name="Testerman T."/>
            <person name="Graf J."/>
        </authorList>
    </citation>
    <scope>NUCLEOTIDE SEQUENCE [LARGE SCALE GENOMIC DNA]</scope>
    <source>
        <strain evidence="7 8">ID1042</strain>
    </source>
</reference>
<keyword evidence="4" id="KW-0281">Fimbrium</keyword>
<dbReference type="GO" id="GO:0009289">
    <property type="term" value="C:pilus"/>
    <property type="evidence" value="ECO:0007669"/>
    <property type="project" value="UniProtKB-SubCell"/>
</dbReference>
<dbReference type="SUPFAM" id="SSF49401">
    <property type="entry name" value="Bacterial adhesins"/>
    <property type="match status" value="1"/>
</dbReference>
<dbReference type="RefSeq" id="WP_042558806.1">
    <property type="nucleotide sequence ID" value="NZ_JAMDHA010000009.1"/>
</dbReference>